<keyword evidence="8" id="KW-1185">Reference proteome</keyword>
<dbReference type="GO" id="GO:0046872">
    <property type="term" value="F:metal ion binding"/>
    <property type="evidence" value="ECO:0007669"/>
    <property type="project" value="UniProtKB-KW"/>
</dbReference>
<protein>
    <submittedName>
        <fullName evidence="7">Radical SAM protein with 4Fe4S-binding SPASM domain</fullName>
    </submittedName>
</protein>
<dbReference type="CDD" id="cd01335">
    <property type="entry name" value="Radical_SAM"/>
    <property type="match status" value="1"/>
</dbReference>
<dbReference type="PROSITE" id="PS51918">
    <property type="entry name" value="RADICAL_SAM"/>
    <property type="match status" value="1"/>
</dbReference>
<dbReference type="PANTHER" id="PTHR11228:SF7">
    <property type="entry name" value="PQQA PEPTIDE CYCLASE"/>
    <property type="match status" value="1"/>
</dbReference>
<keyword evidence="5" id="KW-0411">Iron-sulfur</keyword>
<dbReference type="Pfam" id="PF13186">
    <property type="entry name" value="SPASM"/>
    <property type="match status" value="1"/>
</dbReference>
<dbReference type="RefSeq" id="WP_170122177.1">
    <property type="nucleotide sequence ID" value="NZ_QAYG01000009.1"/>
</dbReference>
<proteinExistence type="predicted"/>
<keyword evidence="2" id="KW-0949">S-adenosyl-L-methionine</keyword>
<dbReference type="InterPro" id="IPR013785">
    <property type="entry name" value="Aldolase_TIM"/>
</dbReference>
<dbReference type="Gene3D" id="3.20.20.70">
    <property type="entry name" value="Aldolase class I"/>
    <property type="match status" value="1"/>
</dbReference>
<dbReference type="InterPro" id="IPR050377">
    <property type="entry name" value="Radical_SAM_PqqE_MftC-like"/>
</dbReference>
<evidence type="ECO:0000256" key="4">
    <source>
        <dbReference type="ARBA" id="ARBA00023004"/>
    </source>
</evidence>
<dbReference type="GO" id="GO:0051536">
    <property type="term" value="F:iron-sulfur cluster binding"/>
    <property type="evidence" value="ECO:0007669"/>
    <property type="project" value="UniProtKB-KW"/>
</dbReference>
<dbReference type="InterPro" id="IPR058240">
    <property type="entry name" value="rSAM_sf"/>
</dbReference>
<dbReference type="NCBIfam" id="TIGR04085">
    <property type="entry name" value="rSAM_more_4Fe4S"/>
    <property type="match status" value="1"/>
</dbReference>
<reference evidence="7 8" key="1">
    <citation type="submission" date="2018-04" db="EMBL/GenBank/DDBJ databases">
        <title>Genomic Encyclopedia of Archaeal and Bacterial Type Strains, Phase II (KMG-II): from individual species to whole genera.</title>
        <authorList>
            <person name="Goeker M."/>
        </authorList>
    </citation>
    <scope>NUCLEOTIDE SEQUENCE [LARGE SCALE GENOMIC DNA]</scope>
    <source>
        <strain evidence="7 8">DSM 23382</strain>
    </source>
</reference>
<comment type="caution">
    <text evidence="7">The sequence shown here is derived from an EMBL/GenBank/DDBJ whole genome shotgun (WGS) entry which is preliminary data.</text>
</comment>
<dbReference type="CDD" id="cd21109">
    <property type="entry name" value="SPASM"/>
    <property type="match status" value="1"/>
</dbReference>
<name>A0A2T5V507_9HYPH</name>
<evidence type="ECO:0000256" key="2">
    <source>
        <dbReference type="ARBA" id="ARBA00022691"/>
    </source>
</evidence>
<keyword evidence="3" id="KW-0479">Metal-binding</keyword>
<evidence type="ECO:0000313" key="7">
    <source>
        <dbReference type="EMBL" id="PTW58842.1"/>
    </source>
</evidence>
<evidence type="ECO:0000313" key="8">
    <source>
        <dbReference type="Proteomes" id="UP000244081"/>
    </source>
</evidence>
<dbReference type="InterPro" id="IPR006638">
    <property type="entry name" value="Elp3/MiaA/NifB-like_rSAM"/>
</dbReference>
<dbReference type="AlphaFoldDB" id="A0A2T5V507"/>
<evidence type="ECO:0000256" key="5">
    <source>
        <dbReference type="ARBA" id="ARBA00023014"/>
    </source>
</evidence>
<dbReference type="GO" id="GO:0003824">
    <property type="term" value="F:catalytic activity"/>
    <property type="evidence" value="ECO:0007669"/>
    <property type="project" value="InterPro"/>
</dbReference>
<dbReference type="Proteomes" id="UP000244081">
    <property type="component" value="Unassembled WGS sequence"/>
</dbReference>
<comment type="cofactor">
    <cofactor evidence="1">
        <name>[4Fe-4S] cluster</name>
        <dbReference type="ChEBI" id="CHEBI:49883"/>
    </cofactor>
</comment>
<feature type="domain" description="Radical SAM core" evidence="6">
    <location>
        <begin position="129"/>
        <end position="343"/>
    </location>
</feature>
<sequence length="483" mass="54799">MELVPESRFGALHTGLRLKNDIDRSVLITRPSPLTNRSYICRRLPPGEAIVLSLFNGRRRVADVIDLWAVITDTDRPNAAGQVQALLDFYTTGERQAEDIFRLSDEPIDDAVDYEPSDFIMDARTVNLTERRLRIPCNVYYLTTLYCPQDCVYCYAKVRKDREANLLPVERVEEIVHELASLGVESLQFSGGDALARPGIFRIIRSVYEAGMVADIPTKIGLGPRKARMLRDIGVETVQFSLDCVDPETMDYMVGVRDYHLRAFRALHHLREAGLRVRINTVVTPHNATLARDLIRFAGEMGNVFRLQFSAYGRSLFRHKDTLFATDADIAQVERMALELQEDYPHMDISVGGGALAPASDPEQRELEWTRRAFCTADRDSFVLLPDGRVTVCEELYDHPAFIIGDLRRQSVMEMWNSALAEGLLHPIQTDVPDGPCANCEYFSECNANRGRCWRDVLKSYGWNKPFYPDPRCPRAPHGNRLG</sequence>
<dbReference type="PANTHER" id="PTHR11228">
    <property type="entry name" value="RADICAL SAM DOMAIN PROTEIN"/>
    <property type="match status" value="1"/>
</dbReference>
<dbReference type="SUPFAM" id="SSF102114">
    <property type="entry name" value="Radical SAM enzymes"/>
    <property type="match status" value="1"/>
</dbReference>
<gene>
    <name evidence="7" type="ORF">C8N35_109147</name>
</gene>
<dbReference type="SFLD" id="SFLDS00029">
    <property type="entry name" value="Radical_SAM"/>
    <property type="match status" value="1"/>
</dbReference>
<dbReference type="SFLD" id="SFLDG01067">
    <property type="entry name" value="SPASM/twitch_domain_containing"/>
    <property type="match status" value="1"/>
</dbReference>
<dbReference type="InterPro" id="IPR007197">
    <property type="entry name" value="rSAM"/>
</dbReference>
<accession>A0A2T5V507</accession>
<dbReference type="EMBL" id="QAYG01000009">
    <property type="protein sequence ID" value="PTW58842.1"/>
    <property type="molecule type" value="Genomic_DNA"/>
</dbReference>
<evidence type="ECO:0000256" key="1">
    <source>
        <dbReference type="ARBA" id="ARBA00001966"/>
    </source>
</evidence>
<dbReference type="GO" id="GO:0006783">
    <property type="term" value="P:heme biosynthetic process"/>
    <property type="evidence" value="ECO:0007669"/>
    <property type="project" value="TreeGrafter"/>
</dbReference>
<dbReference type="InterPro" id="IPR023885">
    <property type="entry name" value="4Fe4S-binding_SPASM_dom"/>
</dbReference>
<dbReference type="Pfam" id="PF04055">
    <property type="entry name" value="Radical_SAM"/>
    <property type="match status" value="1"/>
</dbReference>
<evidence type="ECO:0000256" key="3">
    <source>
        <dbReference type="ARBA" id="ARBA00022723"/>
    </source>
</evidence>
<dbReference type="SMART" id="SM00729">
    <property type="entry name" value="Elp3"/>
    <property type="match status" value="1"/>
</dbReference>
<organism evidence="7 8">
    <name type="scientific">Breoghania corrubedonensis</name>
    <dbReference type="NCBI Taxonomy" id="665038"/>
    <lineage>
        <taxon>Bacteria</taxon>
        <taxon>Pseudomonadati</taxon>
        <taxon>Pseudomonadota</taxon>
        <taxon>Alphaproteobacteria</taxon>
        <taxon>Hyphomicrobiales</taxon>
        <taxon>Stappiaceae</taxon>
        <taxon>Breoghania</taxon>
    </lineage>
</organism>
<evidence type="ECO:0000259" key="6">
    <source>
        <dbReference type="PROSITE" id="PS51918"/>
    </source>
</evidence>
<keyword evidence="4" id="KW-0408">Iron</keyword>